<comment type="catalytic activity">
    <reaction evidence="1">
        <text>GDP-alpha-D-mannose + H2O = alpha-D-mannose 1-phosphate + GMP + 2 H(+)</text>
        <dbReference type="Rhea" id="RHEA:27978"/>
        <dbReference type="ChEBI" id="CHEBI:15377"/>
        <dbReference type="ChEBI" id="CHEBI:15378"/>
        <dbReference type="ChEBI" id="CHEBI:57527"/>
        <dbReference type="ChEBI" id="CHEBI:58115"/>
        <dbReference type="ChEBI" id="CHEBI:58409"/>
    </reaction>
</comment>
<proteinExistence type="inferred from homology"/>
<keyword evidence="11" id="KW-1185">Reference proteome</keyword>
<dbReference type="GO" id="GO:0006753">
    <property type="term" value="P:nucleoside phosphate metabolic process"/>
    <property type="evidence" value="ECO:0007669"/>
    <property type="project" value="TreeGrafter"/>
</dbReference>
<gene>
    <name evidence="10" type="ordered locus">Bresu_1618</name>
</gene>
<organism evidence="10 11">
    <name type="scientific">Brevundimonas subvibrioides (strain ATCC 15264 / DSM 4735 / LMG 14903 / NBRC 16000 / CB 81)</name>
    <name type="common">Caulobacter subvibrioides</name>
    <dbReference type="NCBI Taxonomy" id="633149"/>
    <lineage>
        <taxon>Bacteria</taxon>
        <taxon>Pseudomonadati</taxon>
        <taxon>Pseudomonadota</taxon>
        <taxon>Alphaproteobacteria</taxon>
        <taxon>Caulobacterales</taxon>
        <taxon>Caulobacteraceae</taxon>
        <taxon>Brevundimonas</taxon>
    </lineage>
</organism>
<evidence type="ECO:0000256" key="1">
    <source>
        <dbReference type="ARBA" id="ARBA00000847"/>
    </source>
</evidence>
<evidence type="ECO:0000313" key="10">
    <source>
        <dbReference type="EMBL" id="ADL00929.1"/>
    </source>
</evidence>
<dbReference type="PROSITE" id="PS00893">
    <property type="entry name" value="NUDIX_BOX"/>
    <property type="match status" value="1"/>
</dbReference>
<evidence type="ECO:0000256" key="4">
    <source>
        <dbReference type="ARBA" id="ARBA00016377"/>
    </source>
</evidence>
<dbReference type="OrthoDB" id="177518at2"/>
<evidence type="ECO:0000256" key="2">
    <source>
        <dbReference type="ARBA" id="ARBA00001946"/>
    </source>
</evidence>
<comment type="similarity">
    <text evidence="3">Belongs to the Nudix hydrolase family. NudK subfamily.</text>
</comment>
<evidence type="ECO:0000256" key="7">
    <source>
        <dbReference type="ARBA" id="ARBA00032272"/>
    </source>
</evidence>
<dbReference type="Gene3D" id="3.90.79.10">
    <property type="entry name" value="Nucleoside Triphosphate Pyrophosphohydrolase"/>
    <property type="match status" value="1"/>
</dbReference>
<dbReference type="SUPFAM" id="SSF55811">
    <property type="entry name" value="Nudix"/>
    <property type="match status" value="1"/>
</dbReference>
<dbReference type="PANTHER" id="PTHR11839">
    <property type="entry name" value="UDP/ADP-SUGAR PYROPHOSPHATASE"/>
    <property type="match status" value="1"/>
</dbReference>
<dbReference type="CDD" id="cd24161">
    <property type="entry name" value="NUDIX_ADPRase_Ndx2"/>
    <property type="match status" value="1"/>
</dbReference>
<dbReference type="GO" id="GO:0005829">
    <property type="term" value="C:cytosol"/>
    <property type="evidence" value="ECO:0007669"/>
    <property type="project" value="TreeGrafter"/>
</dbReference>
<evidence type="ECO:0000256" key="5">
    <source>
        <dbReference type="ARBA" id="ARBA00022801"/>
    </source>
</evidence>
<dbReference type="InterPro" id="IPR000086">
    <property type="entry name" value="NUDIX_hydrolase_dom"/>
</dbReference>
<accession>D9QGW3</accession>
<sequence>MDDQDPFGEDRPVPAWAEGLPTPVPWQDRGHDVVYETPWMKVTQHDAVAPTGRAARYGVLRFKNLATGVLPVHADGTVTLVGQARFARGNYSWEMPEGGAPFDEDPLQGAMRELAEEAGLKAGAWKRALAIEVSNSITDEIGLTWIAWDLTPVPLDPDPTEVIAVVRVPFTQLLHEIERGAVLDGFTVATAYRAYHMAREGQLPGWLAHAMLTRS</sequence>
<comment type="cofactor">
    <cofactor evidence="2">
        <name>Mg(2+)</name>
        <dbReference type="ChEBI" id="CHEBI:18420"/>
    </cofactor>
</comment>
<dbReference type="RefSeq" id="WP_013269031.1">
    <property type="nucleotide sequence ID" value="NC_014375.1"/>
</dbReference>
<dbReference type="GO" id="GO:0016787">
    <property type="term" value="F:hydrolase activity"/>
    <property type="evidence" value="ECO:0007669"/>
    <property type="project" value="UniProtKB-KW"/>
</dbReference>
<dbReference type="PANTHER" id="PTHR11839:SF18">
    <property type="entry name" value="NUDIX HYDROLASE DOMAIN-CONTAINING PROTEIN"/>
    <property type="match status" value="1"/>
</dbReference>
<dbReference type="STRING" id="633149.Bresu_1618"/>
<protein>
    <recommendedName>
        <fullName evidence="4">GDP-mannose pyrophosphatase</fullName>
    </recommendedName>
    <alternativeName>
        <fullName evidence="6">GDP-mannose hydrolase</fullName>
    </alternativeName>
    <alternativeName>
        <fullName evidence="7">GDPMK</fullName>
    </alternativeName>
</protein>
<evidence type="ECO:0000259" key="9">
    <source>
        <dbReference type="PROSITE" id="PS51462"/>
    </source>
</evidence>
<dbReference type="eggNOG" id="COG0494">
    <property type="taxonomic scope" value="Bacteria"/>
</dbReference>
<dbReference type="PROSITE" id="PS51462">
    <property type="entry name" value="NUDIX"/>
    <property type="match status" value="1"/>
</dbReference>
<feature type="region of interest" description="Disordered" evidence="8">
    <location>
        <begin position="1"/>
        <end position="23"/>
    </location>
</feature>
<dbReference type="GO" id="GO:0019693">
    <property type="term" value="P:ribose phosphate metabolic process"/>
    <property type="evidence" value="ECO:0007669"/>
    <property type="project" value="TreeGrafter"/>
</dbReference>
<dbReference type="InterPro" id="IPR015797">
    <property type="entry name" value="NUDIX_hydrolase-like_dom_sf"/>
</dbReference>
<feature type="domain" description="Nudix hydrolase" evidence="9">
    <location>
        <begin position="62"/>
        <end position="190"/>
    </location>
</feature>
<dbReference type="Pfam" id="PF00293">
    <property type="entry name" value="NUDIX"/>
    <property type="match status" value="1"/>
</dbReference>
<evidence type="ECO:0000313" key="11">
    <source>
        <dbReference type="Proteomes" id="UP000002696"/>
    </source>
</evidence>
<dbReference type="Proteomes" id="UP000002696">
    <property type="component" value="Chromosome"/>
</dbReference>
<keyword evidence="5 10" id="KW-0378">Hydrolase</keyword>
<dbReference type="KEGG" id="bsb:Bresu_1618"/>
<dbReference type="EMBL" id="CP002102">
    <property type="protein sequence ID" value="ADL00929.1"/>
    <property type="molecule type" value="Genomic_DNA"/>
</dbReference>
<dbReference type="InterPro" id="IPR020084">
    <property type="entry name" value="NUDIX_hydrolase_CS"/>
</dbReference>
<dbReference type="HOGENOM" id="CLU_062658_5_2_5"/>
<evidence type="ECO:0000256" key="3">
    <source>
        <dbReference type="ARBA" id="ARBA00007275"/>
    </source>
</evidence>
<dbReference type="BioCyc" id="BSUB633149:G1GM8-1606-MONOMER"/>
<dbReference type="InParanoid" id="D9QGW3"/>
<evidence type="ECO:0000256" key="6">
    <source>
        <dbReference type="ARBA" id="ARBA00032162"/>
    </source>
</evidence>
<evidence type="ECO:0000256" key="8">
    <source>
        <dbReference type="SAM" id="MobiDB-lite"/>
    </source>
</evidence>
<dbReference type="AlphaFoldDB" id="D9QGW3"/>
<reference evidence="11" key="1">
    <citation type="journal article" date="2011" name="J. Bacteriol.">
        <title>Genome sequences of eight morphologically diverse alphaproteobacteria.</title>
        <authorList>
            <consortium name="US DOE Joint Genome Institute"/>
            <person name="Brown P.J."/>
            <person name="Kysela D.T."/>
            <person name="Buechlein A."/>
            <person name="Hemmerich C."/>
            <person name="Brun Y.V."/>
        </authorList>
    </citation>
    <scope>NUCLEOTIDE SEQUENCE [LARGE SCALE GENOMIC DNA]</scope>
    <source>
        <strain evidence="11">ATCC 15264 / DSM 4735 / LMG 14903 / NBRC 16000 / CB 81</strain>
    </source>
</reference>
<name>D9QGW3_BRESC</name>